<dbReference type="PROSITE" id="PS50112">
    <property type="entry name" value="PAS"/>
    <property type="match status" value="1"/>
</dbReference>
<dbReference type="SUPFAM" id="SSF52172">
    <property type="entry name" value="CheY-like"/>
    <property type="match status" value="1"/>
</dbReference>
<dbReference type="InterPro" id="IPR058245">
    <property type="entry name" value="NreC/VraR/RcsB-like_REC"/>
</dbReference>
<dbReference type="SUPFAM" id="SSF55785">
    <property type="entry name" value="PYP-like sensor domain (PAS domain)"/>
    <property type="match status" value="2"/>
</dbReference>
<name>A0A7Y9ZG23_9ACTN</name>
<evidence type="ECO:0000259" key="9">
    <source>
        <dbReference type="PROSITE" id="PS50109"/>
    </source>
</evidence>
<comment type="caution">
    <text evidence="13">The sequence shown here is derived from an EMBL/GenBank/DDBJ whole genome shotgun (WGS) entry which is preliminary data.</text>
</comment>
<dbReference type="InterPro" id="IPR013656">
    <property type="entry name" value="PAS_4"/>
</dbReference>
<evidence type="ECO:0000256" key="8">
    <source>
        <dbReference type="PROSITE-ProRule" id="PRU00169"/>
    </source>
</evidence>
<dbReference type="SUPFAM" id="SSF55874">
    <property type="entry name" value="ATPase domain of HSP90 chaperone/DNA topoisomerase II/histidine kinase"/>
    <property type="match status" value="1"/>
</dbReference>
<dbReference type="PROSITE" id="PS50113">
    <property type="entry name" value="PAC"/>
    <property type="match status" value="1"/>
</dbReference>
<dbReference type="RefSeq" id="WP_308645496.1">
    <property type="nucleotide sequence ID" value="NZ_JACBZM010000001.1"/>
</dbReference>
<gene>
    <name evidence="13" type="ORF">BJ993_001260</name>
</gene>
<feature type="domain" description="PAS" evidence="11">
    <location>
        <begin position="287"/>
        <end position="360"/>
    </location>
</feature>
<evidence type="ECO:0000256" key="3">
    <source>
        <dbReference type="ARBA" id="ARBA00012438"/>
    </source>
</evidence>
<reference evidence="13 14" key="1">
    <citation type="submission" date="2020-07" db="EMBL/GenBank/DDBJ databases">
        <title>Sequencing the genomes of 1000 actinobacteria strains.</title>
        <authorList>
            <person name="Klenk H.-P."/>
        </authorList>
    </citation>
    <scope>NUCLEOTIDE SEQUENCE [LARGE SCALE GENOMIC DNA]</scope>
    <source>
        <strain evidence="13 14">DSM 15131</strain>
    </source>
</reference>
<feature type="domain" description="PAC" evidence="12">
    <location>
        <begin position="362"/>
        <end position="414"/>
    </location>
</feature>
<keyword evidence="6" id="KW-0418">Kinase</keyword>
<dbReference type="PROSITE" id="PS50110">
    <property type="entry name" value="RESPONSE_REGULATORY"/>
    <property type="match status" value="1"/>
</dbReference>
<dbReference type="GO" id="GO:0000155">
    <property type="term" value="F:phosphorelay sensor kinase activity"/>
    <property type="evidence" value="ECO:0007669"/>
    <property type="project" value="InterPro"/>
</dbReference>
<dbReference type="NCBIfam" id="TIGR00229">
    <property type="entry name" value="sensory_box"/>
    <property type="match status" value="2"/>
</dbReference>
<dbReference type="Pfam" id="PF02518">
    <property type="entry name" value="HATPase_c"/>
    <property type="match status" value="1"/>
</dbReference>
<dbReference type="CDD" id="cd17535">
    <property type="entry name" value="REC_NarL-like"/>
    <property type="match status" value="1"/>
</dbReference>
<dbReference type="Pfam" id="PF08448">
    <property type="entry name" value="PAS_4"/>
    <property type="match status" value="1"/>
</dbReference>
<dbReference type="AlphaFoldDB" id="A0A7Y9ZG23"/>
<keyword evidence="4 8" id="KW-0597">Phosphoprotein</keyword>
<evidence type="ECO:0000259" key="12">
    <source>
        <dbReference type="PROSITE" id="PS50113"/>
    </source>
</evidence>
<dbReference type="GO" id="GO:0009927">
    <property type="term" value="F:histidine phosphotransfer kinase activity"/>
    <property type="evidence" value="ECO:0007669"/>
    <property type="project" value="TreeGrafter"/>
</dbReference>
<dbReference type="InterPro" id="IPR001789">
    <property type="entry name" value="Sig_transdc_resp-reg_receiver"/>
</dbReference>
<dbReference type="SUPFAM" id="SSF47384">
    <property type="entry name" value="Homodimeric domain of signal transducing histidine kinase"/>
    <property type="match status" value="1"/>
</dbReference>
<accession>A0A7Y9ZG23</accession>
<dbReference type="Pfam" id="PF00512">
    <property type="entry name" value="HisKA"/>
    <property type="match status" value="1"/>
</dbReference>
<dbReference type="PANTHER" id="PTHR43047">
    <property type="entry name" value="TWO-COMPONENT HISTIDINE PROTEIN KINASE"/>
    <property type="match status" value="1"/>
</dbReference>
<dbReference type="PROSITE" id="PS50109">
    <property type="entry name" value="HIS_KIN"/>
    <property type="match status" value="1"/>
</dbReference>
<dbReference type="Pfam" id="PF13426">
    <property type="entry name" value="PAS_9"/>
    <property type="match status" value="1"/>
</dbReference>
<dbReference type="PRINTS" id="PR00344">
    <property type="entry name" value="BCTRLSENSOR"/>
</dbReference>
<feature type="domain" description="Histidine kinase" evidence="9">
    <location>
        <begin position="425"/>
        <end position="634"/>
    </location>
</feature>
<dbReference type="InterPro" id="IPR011006">
    <property type="entry name" value="CheY-like_superfamily"/>
</dbReference>
<evidence type="ECO:0000256" key="1">
    <source>
        <dbReference type="ARBA" id="ARBA00000085"/>
    </source>
</evidence>
<proteinExistence type="predicted"/>
<dbReference type="InterPro" id="IPR001610">
    <property type="entry name" value="PAC"/>
</dbReference>
<dbReference type="SMART" id="SM00387">
    <property type="entry name" value="HATPase_c"/>
    <property type="match status" value="1"/>
</dbReference>
<dbReference type="InterPro" id="IPR003661">
    <property type="entry name" value="HisK_dim/P_dom"/>
</dbReference>
<dbReference type="EC" id="2.7.13.3" evidence="3"/>
<evidence type="ECO:0000256" key="4">
    <source>
        <dbReference type="ARBA" id="ARBA00022553"/>
    </source>
</evidence>
<dbReference type="Proteomes" id="UP000562045">
    <property type="component" value="Unassembled WGS sequence"/>
</dbReference>
<keyword evidence="7" id="KW-0902">Two-component regulatory system</keyword>
<dbReference type="InterPro" id="IPR035965">
    <property type="entry name" value="PAS-like_dom_sf"/>
</dbReference>
<dbReference type="SMART" id="SM00091">
    <property type="entry name" value="PAS"/>
    <property type="match status" value="2"/>
</dbReference>
<dbReference type="Gene3D" id="3.30.565.10">
    <property type="entry name" value="Histidine kinase-like ATPase, C-terminal domain"/>
    <property type="match status" value="1"/>
</dbReference>
<evidence type="ECO:0000313" key="13">
    <source>
        <dbReference type="EMBL" id="NYI44180.1"/>
    </source>
</evidence>
<comment type="subcellular location">
    <subcellularLocation>
        <location evidence="2">Cell membrane</location>
    </subcellularLocation>
</comment>
<dbReference type="EMBL" id="JACBZM010000001">
    <property type="protein sequence ID" value="NYI44180.1"/>
    <property type="molecule type" value="Genomic_DNA"/>
</dbReference>
<evidence type="ECO:0000256" key="6">
    <source>
        <dbReference type="ARBA" id="ARBA00022777"/>
    </source>
</evidence>
<evidence type="ECO:0000256" key="5">
    <source>
        <dbReference type="ARBA" id="ARBA00022679"/>
    </source>
</evidence>
<evidence type="ECO:0000256" key="2">
    <source>
        <dbReference type="ARBA" id="ARBA00004236"/>
    </source>
</evidence>
<organism evidence="13 14">
    <name type="scientific">Nocardioides aromaticivorans</name>
    <dbReference type="NCBI Taxonomy" id="200618"/>
    <lineage>
        <taxon>Bacteria</taxon>
        <taxon>Bacillati</taxon>
        <taxon>Actinomycetota</taxon>
        <taxon>Actinomycetes</taxon>
        <taxon>Propionibacteriales</taxon>
        <taxon>Nocardioidaceae</taxon>
        <taxon>Nocardioides</taxon>
    </lineage>
</organism>
<dbReference type="SMART" id="SM00388">
    <property type="entry name" value="HisKA"/>
    <property type="match status" value="1"/>
</dbReference>
<feature type="modified residue" description="4-aspartylphosphate" evidence="8">
    <location>
        <position position="57"/>
    </location>
</feature>
<dbReference type="InterPro" id="IPR036097">
    <property type="entry name" value="HisK_dim/P_sf"/>
</dbReference>
<dbReference type="InterPro" id="IPR003594">
    <property type="entry name" value="HATPase_dom"/>
</dbReference>
<sequence length="639" mass="69345">MAERATVVLVDDSPELRMLVGVRLQASGLFDVVGEGGDGGEALMLAHEHEPDLMLLDTSMPVLDGLEALPLVLAVSPRTKVVVFTGFEGRGLAERARHLGAADFIEKSIPIEQLPERLWRHVADTFEAVAGGGAGRAAGVGRAGGLRVAGGSDERALRDQAALDEHLERYREVFHQAAIGMATLTLNGTIVRANDQLAAMVDREPDDLVGLDYGVLTRQHGDHLDDALLRIVEQGEDFATFEHPLVLDDGASTLRVSLTPIRDSGGAPLYVFAQVQDITSEVALRQSEEMFRLLVTTVADYAIYMLDPGGCVASWNAGAQRIKGYTESEIVGQHYRVFYPEEDRLDSHPERNLELALRDGSYAEEGWRVRRDGTRFWASVVITAVFDDDGRHRGFAKVTRDHTEKRGREEQRRQAIEQQANLLAVTAHELRTPAAVVEGAAALLLGDQVDDPAQRAQLVEAMASSAQRIQRLAGDLRAASDTHADALSLQPERMSLRGALLAAADRARAVHPHEGVTVEVAQDAELVADAARVGQALDNLLDNAVRHGRAPVHLTGERIESGVRVLVEDSGHGVDQRLEPRLFDRYAHAGPAGGAGIGLHLVREIARSHGGDVTYLPPGDGRRPTFVLELPIQPLLPRL</sequence>
<feature type="domain" description="Response regulatory" evidence="10">
    <location>
        <begin position="6"/>
        <end position="122"/>
    </location>
</feature>
<dbReference type="Pfam" id="PF00072">
    <property type="entry name" value="Response_reg"/>
    <property type="match status" value="1"/>
</dbReference>
<dbReference type="InterPro" id="IPR004358">
    <property type="entry name" value="Sig_transdc_His_kin-like_C"/>
</dbReference>
<evidence type="ECO:0000259" key="10">
    <source>
        <dbReference type="PROSITE" id="PS50110"/>
    </source>
</evidence>
<dbReference type="InterPro" id="IPR036890">
    <property type="entry name" value="HATPase_C_sf"/>
</dbReference>
<dbReference type="Gene3D" id="3.30.450.20">
    <property type="entry name" value="PAS domain"/>
    <property type="match status" value="2"/>
</dbReference>
<dbReference type="CDD" id="cd00130">
    <property type="entry name" value="PAS"/>
    <property type="match status" value="2"/>
</dbReference>
<comment type="catalytic activity">
    <reaction evidence="1">
        <text>ATP + protein L-histidine = ADP + protein N-phospho-L-histidine.</text>
        <dbReference type="EC" id="2.7.13.3"/>
    </reaction>
</comment>
<protein>
    <recommendedName>
        <fullName evidence="3">histidine kinase</fullName>
        <ecNumber evidence="3">2.7.13.3</ecNumber>
    </recommendedName>
</protein>
<evidence type="ECO:0000259" key="11">
    <source>
        <dbReference type="PROSITE" id="PS50112"/>
    </source>
</evidence>
<dbReference type="SMART" id="SM00086">
    <property type="entry name" value="PAC"/>
    <property type="match status" value="2"/>
</dbReference>
<dbReference type="GO" id="GO:0005886">
    <property type="term" value="C:plasma membrane"/>
    <property type="evidence" value="ECO:0007669"/>
    <property type="project" value="UniProtKB-SubCell"/>
</dbReference>
<dbReference type="InterPro" id="IPR000014">
    <property type="entry name" value="PAS"/>
</dbReference>
<dbReference type="InterPro" id="IPR005467">
    <property type="entry name" value="His_kinase_dom"/>
</dbReference>
<evidence type="ECO:0000313" key="14">
    <source>
        <dbReference type="Proteomes" id="UP000562045"/>
    </source>
</evidence>
<keyword evidence="5" id="KW-0808">Transferase</keyword>
<dbReference type="PANTHER" id="PTHR43047:SF72">
    <property type="entry name" value="OSMOSENSING HISTIDINE PROTEIN KINASE SLN1"/>
    <property type="match status" value="1"/>
</dbReference>
<dbReference type="InterPro" id="IPR000700">
    <property type="entry name" value="PAS-assoc_C"/>
</dbReference>
<dbReference type="CDD" id="cd00082">
    <property type="entry name" value="HisKA"/>
    <property type="match status" value="1"/>
</dbReference>
<dbReference type="Gene3D" id="1.10.287.130">
    <property type="match status" value="1"/>
</dbReference>
<dbReference type="SMART" id="SM00448">
    <property type="entry name" value="REC"/>
    <property type="match status" value="1"/>
</dbReference>
<dbReference type="Gene3D" id="3.40.50.2300">
    <property type="match status" value="1"/>
</dbReference>
<evidence type="ECO:0000256" key="7">
    <source>
        <dbReference type="ARBA" id="ARBA00023012"/>
    </source>
</evidence>